<sequence length="246" mass="25438">MGFLDSIFGGSTEAETTQTSTLTPEQEQLLRQLTSQQQGLIGARGEQFGGNITPQAGQLSQQLFAGAPGLIGQSQQALGQLGQPLTAQALQQGSQPFLQSLLGQFQGQVVPQIASQFGALDSARSSGLGQAIGRQASQLPGLAQQQFLNQRNTGLQQGFQGLQAGAGLAGQQDFLNQLFSQGQFQNFLLGRQGANIQSQNLGTALGTRGFENIVTPGTQTQGIFGPLAGAFLGTEFGAGALGGLFG</sequence>
<dbReference type="AlphaFoldDB" id="A0A0F9TEK9"/>
<comment type="caution">
    <text evidence="2">The sequence shown here is derived from an EMBL/GenBank/DDBJ whole genome shotgun (WGS) entry which is preliminary data.</text>
</comment>
<name>A0A0F9TEK9_9ZZZZ</name>
<proteinExistence type="predicted"/>
<organism evidence="2">
    <name type="scientific">marine sediment metagenome</name>
    <dbReference type="NCBI Taxonomy" id="412755"/>
    <lineage>
        <taxon>unclassified sequences</taxon>
        <taxon>metagenomes</taxon>
        <taxon>ecological metagenomes</taxon>
    </lineage>
</organism>
<accession>A0A0F9TEK9</accession>
<evidence type="ECO:0000256" key="1">
    <source>
        <dbReference type="SAM" id="MobiDB-lite"/>
    </source>
</evidence>
<gene>
    <name evidence="2" type="ORF">LCGC14_0358300</name>
</gene>
<dbReference type="EMBL" id="LAZR01000275">
    <property type="protein sequence ID" value="KKN77704.1"/>
    <property type="molecule type" value="Genomic_DNA"/>
</dbReference>
<feature type="compositionally biased region" description="Low complexity" evidence="1">
    <location>
        <begin position="12"/>
        <end position="23"/>
    </location>
</feature>
<reference evidence="2" key="1">
    <citation type="journal article" date="2015" name="Nature">
        <title>Complex archaea that bridge the gap between prokaryotes and eukaryotes.</title>
        <authorList>
            <person name="Spang A."/>
            <person name="Saw J.H."/>
            <person name="Jorgensen S.L."/>
            <person name="Zaremba-Niedzwiedzka K."/>
            <person name="Martijn J."/>
            <person name="Lind A.E."/>
            <person name="van Eijk R."/>
            <person name="Schleper C."/>
            <person name="Guy L."/>
            <person name="Ettema T.J."/>
        </authorList>
    </citation>
    <scope>NUCLEOTIDE SEQUENCE</scope>
</reference>
<evidence type="ECO:0000313" key="2">
    <source>
        <dbReference type="EMBL" id="KKN77704.1"/>
    </source>
</evidence>
<protein>
    <submittedName>
        <fullName evidence="2">Uncharacterized protein</fullName>
    </submittedName>
</protein>
<feature type="region of interest" description="Disordered" evidence="1">
    <location>
        <begin position="1"/>
        <end position="23"/>
    </location>
</feature>